<keyword evidence="2" id="KW-1133">Transmembrane helix</keyword>
<accession>A0A6A6UEZ3</accession>
<evidence type="ECO:0000313" key="4">
    <source>
        <dbReference type="Proteomes" id="UP000799302"/>
    </source>
</evidence>
<evidence type="ECO:0000256" key="1">
    <source>
        <dbReference type="SAM" id="MobiDB-lite"/>
    </source>
</evidence>
<gene>
    <name evidence="3" type="ORF">BT63DRAFT_231539</name>
</gene>
<name>A0A6A6UEZ3_9PEZI</name>
<keyword evidence="2" id="KW-0472">Membrane</keyword>
<evidence type="ECO:0000256" key="2">
    <source>
        <dbReference type="SAM" id="Phobius"/>
    </source>
</evidence>
<evidence type="ECO:0000313" key="3">
    <source>
        <dbReference type="EMBL" id="KAF2670196.1"/>
    </source>
</evidence>
<protein>
    <submittedName>
        <fullName evidence="3">Uncharacterized protein</fullName>
    </submittedName>
</protein>
<feature type="compositionally biased region" description="Low complexity" evidence="1">
    <location>
        <begin position="61"/>
        <end position="78"/>
    </location>
</feature>
<feature type="region of interest" description="Disordered" evidence="1">
    <location>
        <begin position="51"/>
        <end position="81"/>
    </location>
</feature>
<dbReference type="AlphaFoldDB" id="A0A6A6UEZ3"/>
<keyword evidence="4" id="KW-1185">Reference proteome</keyword>
<reference evidence="3" key="1">
    <citation type="journal article" date="2020" name="Stud. Mycol.">
        <title>101 Dothideomycetes genomes: a test case for predicting lifestyles and emergence of pathogens.</title>
        <authorList>
            <person name="Haridas S."/>
            <person name="Albert R."/>
            <person name="Binder M."/>
            <person name="Bloem J."/>
            <person name="Labutti K."/>
            <person name="Salamov A."/>
            <person name="Andreopoulos B."/>
            <person name="Baker S."/>
            <person name="Barry K."/>
            <person name="Bills G."/>
            <person name="Bluhm B."/>
            <person name="Cannon C."/>
            <person name="Castanera R."/>
            <person name="Culley D."/>
            <person name="Daum C."/>
            <person name="Ezra D."/>
            <person name="Gonzalez J."/>
            <person name="Henrissat B."/>
            <person name="Kuo A."/>
            <person name="Liang C."/>
            <person name="Lipzen A."/>
            <person name="Lutzoni F."/>
            <person name="Magnuson J."/>
            <person name="Mondo S."/>
            <person name="Nolan M."/>
            <person name="Ohm R."/>
            <person name="Pangilinan J."/>
            <person name="Park H.-J."/>
            <person name="Ramirez L."/>
            <person name="Alfaro M."/>
            <person name="Sun H."/>
            <person name="Tritt A."/>
            <person name="Yoshinaga Y."/>
            <person name="Zwiers L.-H."/>
            <person name="Turgeon B."/>
            <person name="Goodwin S."/>
            <person name="Spatafora J."/>
            <person name="Crous P."/>
            <person name="Grigoriev I."/>
        </authorList>
    </citation>
    <scope>NUCLEOTIDE SEQUENCE</scope>
    <source>
        <strain evidence="3">CBS 115976</strain>
    </source>
</reference>
<dbReference type="EMBL" id="MU004234">
    <property type="protein sequence ID" value="KAF2670196.1"/>
    <property type="molecule type" value="Genomic_DNA"/>
</dbReference>
<organism evidence="3 4">
    <name type="scientific">Microthyrium microscopicum</name>
    <dbReference type="NCBI Taxonomy" id="703497"/>
    <lineage>
        <taxon>Eukaryota</taxon>
        <taxon>Fungi</taxon>
        <taxon>Dikarya</taxon>
        <taxon>Ascomycota</taxon>
        <taxon>Pezizomycotina</taxon>
        <taxon>Dothideomycetes</taxon>
        <taxon>Dothideomycetes incertae sedis</taxon>
        <taxon>Microthyriales</taxon>
        <taxon>Microthyriaceae</taxon>
        <taxon>Microthyrium</taxon>
    </lineage>
</organism>
<feature type="transmembrane region" description="Helical" evidence="2">
    <location>
        <begin position="89"/>
        <end position="117"/>
    </location>
</feature>
<dbReference type="Proteomes" id="UP000799302">
    <property type="component" value="Unassembled WGS sequence"/>
</dbReference>
<proteinExistence type="predicted"/>
<keyword evidence="2" id="KW-0812">Transmembrane</keyword>
<sequence length="155" mass="16213">MDRYMPTSCSGWCCEKGFDCIGLSTPQLNAVECQPPGYQLHSGEFSAGTMFSGGMGPGPSTPASQSTSTTPHSSATSQMLPGLSTSDKISLGVGFGVGLGFEIPTLLVSLWQAILLYKKSKRKRAVLPQSRVATTTLTQVPGLASPVQSIRATTP</sequence>